<organism evidence="2 3">
    <name type="scientific">Desulfobacter latus</name>
    <dbReference type="NCBI Taxonomy" id="2292"/>
    <lineage>
        <taxon>Bacteria</taxon>
        <taxon>Pseudomonadati</taxon>
        <taxon>Thermodesulfobacteriota</taxon>
        <taxon>Desulfobacteria</taxon>
        <taxon>Desulfobacterales</taxon>
        <taxon>Desulfobacteraceae</taxon>
        <taxon>Desulfobacter</taxon>
    </lineage>
</organism>
<protein>
    <submittedName>
        <fullName evidence="2">CGGC domain-containing protein</fullName>
    </submittedName>
</protein>
<dbReference type="Proteomes" id="UP000553343">
    <property type="component" value="Unassembled WGS sequence"/>
</dbReference>
<accession>A0A850T4Y9</accession>
<sequence length="126" mass="13578">MIKVGIIRCEKNETRCPLTNCFKTMIETTQAFAGYDACMSAGVFTCRCPGDNVADMAKILKSKGAEAIHLCTCTFASKTQDGWDKAQGGFCPDIEKIAANITRASGLPCTLGTAHLPKDYTPVTFE</sequence>
<dbReference type="InterPro" id="IPR014925">
    <property type="entry name" value="CGGC_dom"/>
</dbReference>
<evidence type="ECO:0000259" key="1">
    <source>
        <dbReference type="SMART" id="SM01078"/>
    </source>
</evidence>
<dbReference type="Pfam" id="PF08821">
    <property type="entry name" value="CGGC"/>
    <property type="match status" value="1"/>
</dbReference>
<evidence type="ECO:0000313" key="3">
    <source>
        <dbReference type="Proteomes" id="UP000553343"/>
    </source>
</evidence>
<dbReference type="AlphaFoldDB" id="A0A850T4Y9"/>
<comment type="caution">
    <text evidence="2">The sequence shown here is derived from an EMBL/GenBank/DDBJ whole genome shotgun (WGS) entry which is preliminary data.</text>
</comment>
<dbReference type="EMBL" id="JACADJ010000006">
    <property type="protein sequence ID" value="NWH03935.1"/>
    <property type="molecule type" value="Genomic_DNA"/>
</dbReference>
<dbReference type="SMART" id="SM01078">
    <property type="entry name" value="CGGC"/>
    <property type="match status" value="1"/>
</dbReference>
<evidence type="ECO:0000313" key="2">
    <source>
        <dbReference type="EMBL" id="NWH03935.1"/>
    </source>
</evidence>
<feature type="domain" description="CGGC" evidence="1">
    <location>
        <begin position="3"/>
        <end position="115"/>
    </location>
</feature>
<proteinExistence type="predicted"/>
<reference evidence="2 3" key="1">
    <citation type="submission" date="2020-06" db="EMBL/GenBank/DDBJ databases">
        <title>High-quality draft genome of sulfate reducer Desulfobacter latus type strain AcrS2 isolated from marine sediment.</title>
        <authorList>
            <person name="Hoppe M."/>
            <person name="Larsen C.K."/>
            <person name="Marshall I.P.G."/>
            <person name="Schramm A."/>
            <person name="Marietou A.G."/>
        </authorList>
    </citation>
    <scope>NUCLEOTIDE SEQUENCE [LARGE SCALE GENOMIC DNA]</scope>
    <source>
        <strain evidence="2 3">AcRS2</strain>
    </source>
</reference>
<name>A0A850T4Y9_9BACT</name>
<dbReference type="RefSeq" id="WP_178365392.1">
    <property type="nucleotide sequence ID" value="NZ_JACADJ010000006.1"/>
</dbReference>
<keyword evidence="3" id="KW-1185">Reference proteome</keyword>
<gene>
    <name evidence="2" type="ORF">HXW94_02815</name>
</gene>